<protein>
    <submittedName>
        <fullName evidence="1">Uncharacterized protein</fullName>
    </submittedName>
</protein>
<evidence type="ECO:0000313" key="1">
    <source>
        <dbReference type="EMBL" id="KKL54962.1"/>
    </source>
</evidence>
<feature type="non-terminal residue" evidence="1">
    <location>
        <position position="81"/>
    </location>
</feature>
<name>A0A0F9FUZ2_9ZZZZ</name>
<accession>A0A0F9FUZ2</accession>
<gene>
    <name evidence="1" type="ORF">LCGC14_2260180</name>
</gene>
<dbReference type="EMBL" id="LAZR01031010">
    <property type="protein sequence ID" value="KKL54962.1"/>
    <property type="molecule type" value="Genomic_DNA"/>
</dbReference>
<sequence length="81" mass="9923">MKENLQKELTKYLRVINGRDNFIQKWIEKKQEERRNFTGEWEDIEQIKELKKLIHLKAKKYLEANRFKFGKDRDNVGSLII</sequence>
<comment type="caution">
    <text evidence="1">The sequence shown here is derived from an EMBL/GenBank/DDBJ whole genome shotgun (WGS) entry which is preliminary data.</text>
</comment>
<proteinExistence type="predicted"/>
<dbReference type="AlphaFoldDB" id="A0A0F9FUZ2"/>
<organism evidence="1">
    <name type="scientific">marine sediment metagenome</name>
    <dbReference type="NCBI Taxonomy" id="412755"/>
    <lineage>
        <taxon>unclassified sequences</taxon>
        <taxon>metagenomes</taxon>
        <taxon>ecological metagenomes</taxon>
    </lineage>
</organism>
<reference evidence="1" key="1">
    <citation type="journal article" date="2015" name="Nature">
        <title>Complex archaea that bridge the gap between prokaryotes and eukaryotes.</title>
        <authorList>
            <person name="Spang A."/>
            <person name="Saw J.H."/>
            <person name="Jorgensen S.L."/>
            <person name="Zaremba-Niedzwiedzka K."/>
            <person name="Martijn J."/>
            <person name="Lind A.E."/>
            <person name="van Eijk R."/>
            <person name="Schleper C."/>
            <person name="Guy L."/>
            <person name="Ettema T.J."/>
        </authorList>
    </citation>
    <scope>NUCLEOTIDE SEQUENCE</scope>
</reference>